<keyword evidence="2" id="KW-1185">Reference proteome</keyword>
<dbReference type="Proteomes" id="UP000551353">
    <property type="component" value="Unassembled WGS sequence"/>
</dbReference>
<protein>
    <submittedName>
        <fullName evidence="1">Uncharacterized protein</fullName>
    </submittedName>
</protein>
<organism evidence="1 2">
    <name type="scientific">Rhizobium mongolense</name>
    <dbReference type="NCBI Taxonomy" id="57676"/>
    <lineage>
        <taxon>Bacteria</taxon>
        <taxon>Pseudomonadati</taxon>
        <taxon>Pseudomonadota</taxon>
        <taxon>Alphaproteobacteria</taxon>
        <taxon>Hyphomicrobiales</taxon>
        <taxon>Rhizobiaceae</taxon>
        <taxon>Rhizobium/Agrobacterium group</taxon>
        <taxon>Rhizobium</taxon>
    </lineage>
</organism>
<name>A0ABR6IZW3_9HYPH</name>
<comment type="caution">
    <text evidence="1">The sequence shown here is derived from an EMBL/GenBank/DDBJ whole genome shotgun (WGS) entry which is preliminary data.</text>
</comment>
<accession>A0ABR6IZW3</accession>
<reference evidence="1 2" key="1">
    <citation type="submission" date="2020-08" db="EMBL/GenBank/DDBJ databases">
        <title>Genomic Encyclopedia of Type Strains, Phase IV (KMG-V): Genome sequencing to study the core and pangenomes of soil and plant-associated prokaryotes.</title>
        <authorList>
            <person name="Whitman W."/>
        </authorList>
    </citation>
    <scope>NUCLEOTIDE SEQUENCE [LARGE SCALE GENOMIC DNA]</scope>
    <source>
        <strain evidence="1 2">SEMIA 4087</strain>
    </source>
</reference>
<evidence type="ECO:0000313" key="2">
    <source>
        <dbReference type="Proteomes" id="UP000551353"/>
    </source>
</evidence>
<proteinExistence type="predicted"/>
<dbReference type="EMBL" id="JACIFX010000064">
    <property type="protein sequence ID" value="MBB4233444.1"/>
    <property type="molecule type" value="Genomic_DNA"/>
</dbReference>
<evidence type="ECO:0000313" key="1">
    <source>
        <dbReference type="EMBL" id="MBB4233444.1"/>
    </source>
</evidence>
<sequence length="31" mass="3187">MLKARPEVAALDEKIKAAGQAAADTADTSDK</sequence>
<gene>
    <name evidence="1" type="ORF">GGD56_007356</name>
</gene>